<organism evidence="1">
    <name type="scientific">marine sediment metagenome</name>
    <dbReference type="NCBI Taxonomy" id="412755"/>
    <lineage>
        <taxon>unclassified sequences</taxon>
        <taxon>metagenomes</taxon>
        <taxon>ecological metagenomes</taxon>
    </lineage>
</organism>
<sequence length="198" mass="22783">MVEKKRKYTKDGYYRRPNEGEDAGWIIVGPVSANGTVVEDFIERGFEPLRKYGHISHTEKNPWRTILEHPDGPGEFPLDQIMALRWWRPQDIPLPGVHFPQLAGHKVKEIPCPDCKRPFFAVDGEGGVGELARHLRIMHNWDTKQLDTYGERVGINFDAIYKMLEHEFKEVELGVSKCKSCDEDIPGKLADHECVPYE</sequence>
<comment type="caution">
    <text evidence="1">The sequence shown here is derived from an EMBL/GenBank/DDBJ whole genome shotgun (WGS) entry which is preliminary data.</text>
</comment>
<evidence type="ECO:0000313" key="1">
    <source>
        <dbReference type="EMBL" id="KKM85189.1"/>
    </source>
</evidence>
<name>A0A0F9KSD9_9ZZZZ</name>
<protein>
    <submittedName>
        <fullName evidence="1">Uncharacterized protein</fullName>
    </submittedName>
</protein>
<dbReference type="AlphaFoldDB" id="A0A0F9KSD9"/>
<dbReference type="EMBL" id="LAZR01007450">
    <property type="protein sequence ID" value="KKM85189.1"/>
    <property type="molecule type" value="Genomic_DNA"/>
</dbReference>
<accession>A0A0F9KSD9</accession>
<proteinExistence type="predicted"/>
<gene>
    <name evidence="1" type="ORF">LCGC14_1291600</name>
</gene>
<reference evidence="1" key="1">
    <citation type="journal article" date="2015" name="Nature">
        <title>Complex archaea that bridge the gap between prokaryotes and eukaryotes.</title>
        <authorList>
            <person name="Spang A."/>
            <person name="Saw J.H."/>
            <person name="Jorgensen S.L."/>
            <person name="Zaremba-Niedzwiedzka K."/>
            <person name="Martijn J."/>
            <person name="Lind A.E."/>
            <person name="van Eijk R."/>
            <person name="Schleper C."/>
            <person name="Guy L."/>
            <person name="Ettema T.J."/>
        </authorList>
    </citation>
    <scope>NUCLEOTIDE SEQUENCE</scope>
</reference>